<reference evidence="1" key="1">
    <citation type="submission" date="2022-08" db="EMBL/GenBank/DDBJ databases">
        <title>Genome Sequence of Lecanicillium fungicola.</title>
        <authorList>
            <person name="Buettner E."/>
        </authorList>
    </citation>
    <scope>NUCLEOTIDE SEQUENCE</scope>
    <source>
        <strain evidence="1">Babe33</strain>
    </source>
</reference>
<evidence type="ECO:0000313" key="2">
    <source>
        <dbReference type="Proteomes" id="UP001143910"/>
    </source>
</evidence>
<evidence type="ECO:0000313" key="1">
    <source>
        <dbReference type="EMBL" id="KAJ2955040.1"/>
    </source>
</evidence>
<comment type="caution">
    <text evidence="1">The sequence shown here is derived from an EMBL/GenBank/DDBJ whole genome shotgun (WGS) entry which is preliminary data.</text>
</comment>
<gene>
    <name evidence="1" type="ORF">NQ176_g11434</name>
</gene>
<keyword evidence="2" id="KW-1185">Reference proteome</keyword>
<dbReference type="Proteomes" id="UP001143910">
    <property type="component" value="Unassembled WGS sequence"/>
</dbReference>
<sequence>MSFILVLLTDPGYCHVGRSIISRLRSRATVYQHFIPTHLIACIDSHRSRVTIMAEPGYVKPENENEPAPIDEEDPFEDAGDLEFYDKNLASTFETLYLARIPRYMWEAWQKLTDRLDDDEEVQLCTQ</sequence>
<organism evidence="1 2">
    <name type="scientific">Zarea fungicola</name>
    <dbReference type="NCBI Taxonomy" id="93591"/>
    <lineage>
        <taxon>Eukaryota</taxon>
        <taxon>Fungi</taxon>
        <taxon>Dikarya</taxon>
        <taxon>Ascomycota</taxon>
        <taxon>Pezizomycotina</taxon>
        <taxon>Sordariomycetes</taxon>
        <taxon>Hypocreomycetidae</taxon>
        <taxon>Hypocreales</taxon>
        <taxon>Cordycipitaceae</taxon>
        <taxon>Zarea</taxon>
    </lineage>
</organism>
<accession>A0ACC1MA55</accession>
<name>A0ACC1MA55_9HYPO</name>
<proteinExistence type="predicted"/>
<protein>
    <submittedName>
        <fullName evidence="1">Uncharacterized protein</fullName>
    </submittedName>
</protein>
<dbReference type="EMBL" id="JANJQO010003927">
    <property type="protein sequence ID" value="KAJ2955040.1"/>
    <property type="molecule type" value="Genomic_DNA"/>
</dbReference>